<gene>
    <name evidence="16" type="ORF">DH2020_025571</name>
</gene>
<keyword evidence="3" id="KW-0813">Transport</keyword>
<dbReference type="Gene3D" id="2.60.40.150">
    <property type="entry name" value="C2 domain"/>
    <property type="match status" value="2"/>
</dbReference>
<keyword evidence="7" id="KW-0106">Calcium</keyword>
<evidence type="ECO:0000256" key="5">
    <source>
        <dbReference type="ARBA" id="ARBA00022723"/>
    </source>
</evidence>
<evidence type="ECO:0000256" key="10">
    <source>
        <dbReference type="ARBA" id="ARBA00023121"/>
    </source>
</evidence>
<dbReference type="PROSITE" id="PS50004">
    <property type="entry name" value="C2"/>
    <property type="match status" value="2"/>
</dbReference>
<dbReference type="Pfam" id="PF00168">
    <property type="entry name" value="C2"/>
    <property type="match status" value="2"/>
</dbReference>
<dbReference type="Proteomes" id="UP001318860">
    <property type="component" value="Unassembled WGS sequence"/>
</dbReference>
<keyword evidence="11 13" id="KW-0472">Membrane</keyword>
<dbReference type="InterPro" id="IPR039010">
    <property type="entry name" value="Synaptotagmin_SMP"/>
</dbReference>
<feature type="domain" description="SMP-LTD" evidence="15">
    <location>
        <begin position="71"/>
        <end position="253"/>
    </location>
</feature>
<keyword evidence="17" id="KW-1185">Reference proteome</keyword>
<dbReference type="InterPro" id="IPR035892">
    <property type="entry name" value="C2_domain_sf"/>
</dbReference>
<evidence type="ECO:0000259" key="14">
    <source>
        <dbReference type="PROSITE" id="PS50004"/>
    </source>
</evidence>
<evidence type="ECO:0000256" key="11">
    <source>
        <dbReference type="ARBA" id="ARBA00023136"/>
    </source>
</evidence>
<feature type="domain" description="C2" evidence="14">
    <location>
        <begin position="249"/>
        <end position="368"/>
    </location>
</feature>
<evidence type="ECO:0000256" key="8">
    <source>
        <dbReference type="ARBA" id="ARBA00022989"/>
    </source>
</evidence>
<sequence length="573" mass="64587">MGFVVGWIMGFALGFGLIVGFARYQNTRSKRRTDLASAIAAFARMTVQDSRKLLPDQFYPSWVVFSQRQKLSLQLNWLNHHIEKIWPYVDEAASEIIRNSVEPILEQYRPAILASLKFSKLTLGTVAPQFTGVSIIEGEPNEIVMELDMQWDGNPNIVLDIKTKVGLALPVQVKNIGFTGVFRLIFKPLVDEFPCFGAVCYSLREKRDLDFTLKVVGGDISSIPGISDALEDTIRDAIEDSITWPMRNIVPILPGDYSYLEVKAVGILEVKLIEAKELTNKDIIGKSDPFAKIFIRPLRDRTKTSKTIDNQINPIWNEHFEFEVEDVTTQHLTVKIYDDEGVQAAELIGCAQIPLRNLEPGEVKDVWLKLVKDLDIQRDNKNRGQVHLELMYCPLSGESKFRNPFDPDFRLTSLEKALKQVTSDDGSADSSGPPKPNSSMKSDVVIVRGVLSVTVVSGEDLPVTDFMGKSDPFVVLTMKKSEQKNKTRVLNDTLNPVWNQTFDFVVEDGLHELLILEVYDHDTFGKDKMGRCIMTLTRAILEGEFTDTFNIEGAKSGKLTLHLKWTSQTIIKE</sequence>
<evidence type="ECO:0000256" key="4">
    <source>
        <dbReference type="ARBA" id="ARBA00022692"/>
    </source>
</evidence>
<evidence type="ECO:0000313" key="17">
    <source>
        <dbReference type="Proteomes" id="UP001318860"/>
    </source>
</evidence>
<feature type="domain" description="C2" evidence="14">
    <location>
        <begin position="430"/>
        <end position="549"/>
    </location>
</feature>
<evidence type="ECO:0000256" key="7">
    <source>
        <dbReference type="ARBA" id="ARBA00022837"/>
    </source>
</evidence>
<dbReference type="EMBL" id="JABTTQ020000276">
    <property type="protein sequence ID" value="KAK6140689.1"/>
    <property type="molecule type" value="Genomic_DNA"/>
</dbReference>
<accession>A0ABR0W3P3</accession>
<dbReference type="InterPro" id="IPR031468">
    <property type="entry name" value="SMP_LBD"/>
</dbReference>
<protein>
    <submittedName>
        <fullName evidence="16">Uncharacterized protein</fullName>
    </submittedName>
</protein>
<evidence type="ECO:0000256" key="9">
    <source>
        <dbReference type="ARBA" id="ARBA00023055"/>
    </source>
</evidence>
<evidence type="ECO:0000313" key="16">
    <source>
        <dbReference type="EMBL" id="KAK6140689.1"/>
    </source>
</evidence>
<keyword evidence="8 13" id="KW-1133">Transmembrane helix</keyword>
<dbReference type="Pfam" id="PF17047">
    <property type="entry name" value="SMP_LBD"/>
    <property type="match status" value="1"/>
</dbReference>
<feature type="compositionally biased region" description="Low complexity" evidence="12">
    <location>
        <begin position="423"/>
        <end position="432"/>
    </location>
</feature>
<dbReference type="SMART" id="SM00239">
    <property type="entry name" value="C2"/>
    <property type="match status" value="2"/>
</dbReference>
<evidence type="ECO:0000256" key="12">
    <source>
        <dbReference type="SAM" id="MobiDB-lite"/>
    </source>
</evidence>
<feature type="region of interest" description="Disordered" evidence="12">
    <location>
        <begin position="421"/>
        <end position="440"/>
    </location>
</feature>
<name>A0ABR0W3P3_REHGL</name>
<comment type="subcellular location">
    <subcellularLocation>
        <location evidence="1">Membrane</location>
        <topology evidence="1">Single-pass membrane protein</topology>
    </subcellularLocation>
</comment>
<comment type="caution">
    <text evidence="16">The sequence shown here is derived from an EMBL/GenBank/DDBJ whole genome shotgun (WGS) entry which is preliminary data.</text>
</comment>
<dbReference type="PROSITE" id="PS51847">
    <property type="entry name" value="SMP"/>
    <property type="match status" value="1"/>
</dbReference>
<dbReference type="InterPro" id="IPR000008">
    <property type="entry name" value="C2_dom"/>
</dbReference>
<dbReference type="InterPro" id="IPR045050">
    <property type="entry name" value="Synaptotagmin_plant"/>
</dbReference>
<proteinExistence type="inferred from homology"/>
<dbReference type="CDD" id="cd00030">
    <property type="entry name" value="C2"/>
    <property type="match status" value="2"/>
</dbReference>
<dbReference type="PANTHER" id="PTHR10774">
    <property type="entry name" value="EXTENDED SYNAPTOTAGMIN-RELATED"/>
    <property type="match status" value="1"/>
</dbReference>
<evidence type="ECO:0000256" key="13">
    <source>
        <dbReference type="SAM" id="Phobius"/>
    </source>
</evidence>
<dbReference type="CDD" id="cd21677">
    <property type="entry name" value="SMP_SYT"/>
    <property type="match status" value="1"/>
</dbReference>
<evidence type="ECO:0000256" key="3">
    <source>
        <dbReference type="ARBA" id="ARBA00022448"/>
    </source>
</evidence>
<organism evidence="16 17">
    <name type="scientific">Rehmannia glutinosa</name>
    <name type="common">Chinese foxglove</name>
    <dbReference type="NCBI Taxonomy" id="99300"/>
    <lineage>
        <taxon>Eukaryota</taxon>
        <taxon>Viridiplantae</taxon>
        <taxon>Streptophyta</taxon>
        <taxon>Embryophyta</taxon>
        <taxon>Tracheophyta</taxon>
        <taxon>Spermatophyta</taxon>
        <taxon>Magnoliopsida</taxon>
        <taxon>eudicotyledons</taxon>
        <taxon>Gunneridae</taxon>
        <taxon>Pentapetalae</taxon>
        <taxon>asterids</taxon>
        <taxon>lamiids</taxon>
        <taxon>Lamiales</taxon>
        <taxon>Orobanchaceae</taxon>
        <taxon>Rehmannieae</taxon>
        <taxon>Rehmannia</taxon>
    </lineage>
</organism>
<evidence type="ECO:0000256" key="2">
    <source>
        <dbReference type="ARBA" id="ARBA00006996"/>
    </source>
</evidence>
<comment type="similarity">
    <text evidence="2">Belongs to the synaptotagmin family.</text>
</comment>
<evidence type="ECO:0000256" key="6">
    <source>
        <dbReference type="ARBA" id="ARBA00022737"/>
    </source>
</evidence>
<keyword evidence="6" id="KW-0677">Repeat</keyword>
<keyword evidence="4 13" id="KW-0812">Transmembrane</keyword>
<keyword evidence="10" id="KW-0446">Lipid-binding</keyword>
<dbReference type="SUPFAM" id="SSF49562">
    <property type="entry name" value="C2 domain (Calcium/lipid-binding domain, CaLB)"/>
    <property type="match status" value="2"/>
</dbReference>
<keyword evidence="5" id="KW-0479">Metal-binding</keyword>
<reference evidence="16 17" key="1">
    <citation type="journal article" date="2021" name="Comput. Struct. Biotechnol. J.">
        <title>De novo genome assembly of the potent medicinal plant Rehmannia glutinosa using nanopore technology.</title>
        <authorList>
            <person name="Ma L."/>
            <person name="Dong C."/>
            <person name="Song C."/>
            <person name="Wang X."/>
            <person name="Zheng X."/>
            <person name="Niu Y."/>
            <person name="Chen S."/>
            <person name="Feng W."/>
        </authorList>
    </citation>
    <scope>NUCLEOTIDE SEQUENCE [LARGE SCALE GENOMIC DNA]</scope>
    <source>
        <strain evidence="16">DH-2019</strain>
    </source>
</reference>
<keyword evidence="9" id="KW-0445">Lipid transport</keyword>
<feature type="transmembrane region" description="Helical" evidence="13">
    <location>
        <begin position="6"/>
        <end position="24"/>
    </location>
</feature>
<dbReference type="PRINTS" id="PR00360">
    <property type="entry name" value="C2DOMAIN"/>
</dbReference>
<evidence type="ECO:0000259" key="15">
    <source>
        <dbReference type="PROSITE" id="PS51847"/>
    </source>
</evidence>
<evidence type="ECO:0000256" key="1">
    <source>
        <dbReference type="ARBA" id="ARBA00004167"/>
    </source>
</evidence>
<dbReference type="PANTHER" id="PTHR10774:SF178">
    <property type="entry name" value="SYNAPTOTAGMIN-4"/>
    <property type="match status" value="1"/>
</dbReference>